<proteinExistence type="predicted"/>
<name>A0ABT6N0C3_9SPHN</name>
<feature type="transmembrane region" description="Helical" evidence="1">
    <location>
        <begin position="12"/>
        <end position="34"/>
    </location>
</feature>
<feature type="transmembrane region" description="Helical" evidence="1">
    <location>
        <begin position="110"/>
        <end position="129"/>
    </location>
</feature>
<dbReference type="RefSeq" id="WP_281043813.1">
    <property type="nucleotide sequence ID" value="NZ_JARYGZ010000001.1"/>
</dbReference>
<dbReference type="PANTHER" id="PTHR37314:SF4">
    <property type="entry name" value="UPF0700 TRANSMEMBRANE PROTEIN YOAK"/>
    <property type="match status" value="1"/>
</dbReference>
<dbReference type="EMBL" id="JARYGZ010000001">
    <property type="protein sequence ID" value="MDH7638516.1"/>
    <property type="molecule type" value="Genomic_DNA"/>
</dbReference>
<feature type="transmembrane region" description="Helical" evidence="1">
    <location>
        <begin position="163"/>
        <end position="185"/>
    </location>
</feature>
<dbReference type="InterPro" id="IPR010699">
    <property type="entry name" value="DUF1275"/>
</dbReference>
<keyword evidence="1" id="KW-1133">Transmembrane helix</keyword>
<accession>A0ABT6N0C3</accession>
<evidence type="ECO:0000313" key="2">
    <source>
        <dbReference type="EMBL" id="MDH7638516.1"/>
    </source>
</evidence>
<evidence type="ECO:0000256" key="1">
    <source>
        <dbReference type="SAM" id="Phobius"/>
    </source>
</evidence>
<comment type="caution">
    <text evidence="2">The sequence shown here is derived from an EMBL/GenBank/DDBJ whole genome shotgun (WGS) entry which is preliminary data.</text>
</comment>
<protein>
    <submittedName>
        <fullName evidence="2">YoaK family protein</fullName>
    </submittedName>
</protein>
<keyword evidence="1" id="KW-0472">Membrane</keyword>
<reference evidence="2" key="1">
    <citation type="submission" date="2023-04" db="EMBL/GenBank/DDBJ databases">
        <title>Sphingomonas sp. MAHUQ-71 isolated from rice field.</title>
        <authorList>
            <person name="Huq M.A."/>
        </authorList>
    </citation>
    <scope>NUCLEOTIDE SEQUENCE</scope>
    <source>
        <strain evidence="2">MAHUQ-71</strain>
    </source>
</reference>
<evidence type="ECO:0000313" key="3">
    <source>
        <dbReference type="Proteomes" id="UP001160625"/>
    </source>
</evidence>
<gene>
    <name evidence="2" type="ORF">QGN17_07205</name>
</gene>
<keyword evidence="1" id="KW-0812">Transmembrane</keyword>
<feature type="transmembrane region" description="Helical" evidence="1">
    <location>
        <begin position="54"/>
        <end position="77"/>
    </location>
</feature>
<organism evidence="2 3">
    <name type="scientific">Sphingomonas oryzagri</name>
    <dbReference type="NCBI Taxonomy" id="3042314"/>
    <lineage>
        <taxon>Bacteria</taxon>
        <taxon>Pseudomonadati</taxon>
        <taxon>Pseudomonadota</taxon>
        <taxon>Alphaproteobacteria</taxon>
        <taxon>Sphingomonadales</taxon>
        <taxon>Sphingomonadaceae</taxon>
        <taxon>Sphingomonas</taxon>
    </lineage>
</organism>
<sequence>MQSLPTERTTAAILLALVAGCVDAVGFTELGGYFVSFMSGNSTRLGMHLAYREWHSALFVGGLIVLFIGGAALGALIDEVAGRFAASLLFLVEAALIGVAGLMIEGAHPITGIVLLPVAMGLSNALVLGERGARIGMTYMTGTLVRIGTGLTRLGRPGEARAVMLDCLLWGALVLGVALGARGQLRYGPEVLFAPAAALVLLSIVEAWFSRRRTA</sequence>
<feature type="transmembrane region" description="Helical" evidence="1">
    <location>
        <begin position="191"/>
        <end position="209"/>
    </location>
</feature>
<feature type="transmembrane region" description="Helical" evidence="1">
    <location>
        <begin position="84"/>
        <end position="104"/>
    </location>
</feature>
<dbReference type="PANTHER" id="PTHR37314">
    <property type="entry name" value="SLR0142 PROTEIN"/>
    <property type="match status" value="1"/>
</dbReference>
<dbReference type="Pfam" id="PF06912">
    <property type="entry name" value="DUF1275"/>
    <property type="match status" value="1"/>
</dbReference>
<keyword evidence="3" id="KW-1185">Reference proteome</keyword>
<dbReference type="Proteomes" id="UP001160625">
    <property type="component" value="Unassembled WGS sequence"/>
</dbReference>